<dbReference type="Pfam" id="PF03767">
    <property type="entry name" value="Acid_phosphat_B"/>
    <property type="match status" value="1"/>
</dbReference>
<dbReference type="InterPro" id="IPR023214">
    <property type="entry name" value="HAD_sf"/>
</dbReference>
<evidence type="ECO:0000256" key="2">
    <source>
        <dbReference type="SAM" id="SignalP"/>
    </source>
</evidence>
<gene>
    <name evidence="3" type="ORF">P256_00014</name>
</gene>
<dbReference type="SFLD" id="SFLDS00003">
    <property type="entry name" value="Haloacid_Dehalogenase"/>
    <property type="match status" value="1"/>
</dbReference>
<dbReference type="Gene3D" id="3.40.50.1000">
    <property type="entry name" value="HAD superfamily/HAD-like"/>
    <property type="match status" value="1"/>
</dbReference>
<keyword evidence="4" id="KW-1185">Reference proteome</keyword>
<evidence type="ECO:0000313" key="3">
    <source>
        <dbReference type="EMBL" id="ESK41029.1"/>
    </source>
</evidence>
<keyword evidence="1 2" id="KW-0732">Signal</keyword>
<keyword evidence="3" id="KW-0449">Lipoprotein</keyword>
<proteinExistence type="predicted"/>
<protein>
    <submittedName>
        <fullName evidence="3">Lipoprotein e(P4) family 5'-nucleotidase</fullName>
    </submittedName>
</protein>
<dbReference type="NCBIfam" id="TIGR01533">
    <property type="entry name" value="lipo_e_P4"/>
    <property type="match status" value="1"/>
</dbReference>
<dbReference type="SFLD" id="SFLDG01125">
    <property type="entry name" value="C1.1:_Acid_Phosphatase_Like"/>
    <property type="match status" value="1"/>
</dbReference>
<accession>V2V0E9</accession>
<dbReference type="PANTHER" id="PTHR31284:SF10">
    <property type="entry name" value="ACID PHOSPHATASE-LIKE PROTEIN"/>
    <property type="match status" value="1"/>
</dbReference>
<feature type="signal peptide" evidence="2">
    <location>
        <begin position="1"/>
        <end position="26"/>
    </location>
</feature>
<dbReference type="HOGENOM" id="CLU_052352_0_1_6"/>
<dbReference type="InterPro" id="IPR036412">
    <property type="entry name" value="HAD-like_sf"/>
</dbReference>
<evidence type="ECO:0000256" key="1">
    <source>
        <dbReference type="ARBA" id="ARBA00022729"/>
    </source>
</evidence>
<dbReference type="InterPro" id="IPR006423">
    <property type="entry name" value="Lipo_e_P4"/>
</dbReference>
<dbReference type="AlphaFoldDB" id="V2V0E9"/>
<dbReference type="InterPro" id="IPR005519">
    <property type="entry name" value="Acid_phosphat_B-like"/>
</dbReference>
<dbReference type="Proteomes" id="UP000023785">
    <property type="component" value="Unassembled WGS sequence"/>
</dbReference>
<reference evidence="3 4" key="1">
    <citation type="submission" date="2013-10" db="EMBL/GenBank/DDBJ databases">
        <title>The Genome Sequence of Acinetobacter nectaris CIP 110549.</title>
        <authorList>
            <consortium name="The Broad Institute Genomics Platform"/>
            <consortium name="The Broad Institute Genome Sequencing Center for Infectious Disease"/>
            <person name="Cerqueira G."/>
            <person name="Feldgarden M."/>
            <person name="Courvalin P."/>
            <person name="Grillot-Courvalin C."/>
            <person name="Clermont D."/>
            <person name="Rocha E."/>
            <person name="Yoon E.-J."/>
            <person name="Nemec A."/>
            <person name="Young S.K."/>
            <person name="Zeng Q."/>
            <person name="Gargeya S."/>
            <person name="Fitzgerald M."/>
            <person name="Abouelleil A."/>
            <person name="Alvarado L."/>
            <person name="Berlin A.M."/>
            <person name="Chapman S.B."/>
            <person name="Gainer-Dewar J."/>
            <person name="Goldberg J."/>
            <person name="Gnerre S."/>
            <person name="Griggs A."/>
            <person name="Gujja S."/>
            <person name="Hansen M."/>
            <person name="Howarth C."/>
            <person name="Imamovic A."/>
            <person name="Ireland A."/>
            <person name="Larimer J."/>
            <person name="McCowan C."/>
            <person name="Murphy C."/>
            <person name="Pearson M."/>
            <person name="Poon T.W."/>
            <person name="Priest M."/>
            <person name="Roberts A."/>
            <person name="Saif S."/>
            <person name="Shea T."/>
            <person name="Sykes S."/>
            <person name="Wortman J."/>
            <person name="Nusbaum C."/>
            <person name="Birren B."/>
        </authorList>
    </citation>
    <scope>NUCLEOTIDE SEQUENCE [LARGE SCALE GENOMIC DNA]</scope>
    <source>
        <strain evidence="3 4">CIP 110549</strain>
    </source>
</reference>
<organism evidence="3 4">
    <name type="scientific">Acinetobacter nectaris CIP 110549</name>
    <dbReference type="NCBI Taxonomy" id="1392540"/>
    <lineage>
        <taxon>Bacteria</taxon>
        <taxon>Pseudomonadati</taxon>
        <taxon>Pseudomonadota</taxon>
        <taxon>Gammaproteobacteria</taxon>
        <taxon>Moraxellales</taxon>
        <taxon>Moraxellaceae</taxon>
        <taxon>Acinetobacter</taxon>
    </lineage>
</organism>
<feature type="chain" id="PRO_5004710864" evidence="2">
    <location>
        <begin position="27"/>
        <end position="261"/>
    </location>
</feature>
<dbReference type="RefSeq" id="WP_023271622.1">
    <property type="nucleotide sequence ID" value="NZ_KI530712.1"/>
</dbReference>
<comment type="caution">
    <text evidence="3">The sequence shown here is derived from an EMBL/GenBank/DDBJ whole genome shotgun (WGS) entry which is preliminary data.</text>
</comment>
<dbReference type="GO" id="GO:0009279">
    <property type="term" value="C:cell outer membrane"/>
    <property type="evidence" value="ECO:0007669"/>
    <property type="project" value="InterPro"/>
</dbReference>
<dbReference type="SUPFAM" id="SSF56784">
    <property type="entry name" value="HAD-like"/>
    <property type="match status" value="1"/>
</dbReference>
<name>V2V0E9_9GAMM</name>
<dbReference type="PIRSF" id="PIRSF019271">
    <property type="entry name" value="Acid_Ptase_C"/>
    <property type="match status" value="1"/>
</dbReference>
<dbReference type="EMBL" id="AYER01000001">
    <property type="protein sequence ID" value="ESK41029.1"/>
    <property type="molecule type" value="Genomic_DNA"/>
</dbReference>
<dbReference type="eggNOG" id="COG2503">
    <property type="taxonomic scope" value="Bacteria"/>
</dbReference>
<evidence type="ECO:0000313" key="4">
    <source>
        <dbReference type="Proteomes" id="UP000023785"/>
    </source>
</evidence>
<dbReference type="PATRIC" id="fig|1392540.3.peg.15"/>
<sequence length="261" mass="29887">MSIRLKATKKILPLLLTAFLGTAVHAAETPAASNNKCAEMQQYVMGLKYQQQSAEIHALQLQSYELATLRIQQYLQQHPNAKNIAVVTDLDETVLDNSALLVRDTEQCHDWRTWDTWNDWEVNGHPTLMPGSLAFFNFLNERGIKIFYVSDRTQEHKASTVATLKELKLPQVSMDNVLLYDSPKQQRREKIAKDYNIIMLLGDSLPDFSSDFTSKQSKAEREQGVLKNQHHFGHDWIVLPNSSYGAWSKDTLKAWDEPLKK</sequence>
<dbReference type="PANTHER" id="PTHR31284">
    <property type="entry name" value="ACID PHOSPHATASE-LIKE PROTEIN"/>
    <property type="match status" value="1"/>
</dbReference>